<geneLocation type="plasmid" evidence="1">
    <name>III</name>
</geneLocation>
<evidence type="ECO:0000313" key="2">
    <source>
        <dbReference type="Proteomes" id="UP000255505"/>
    </source>
</evidence>
<organism evidence="1 2">
    <name type="scientific">Cupriavidus taiwanensis</name>
    <dbReference type="NCBI Taxonomy" id="164546"/>
    <lineage>
        <taxon>Bacteria</taxon>
        <taxon>Pseudomonadati</taxon>
        <taxon>Pseudomonadota</taxon>
        <taxon>Betaproteobacteria</taxon>
        <taxon>Burkholderiales</taxon>
        <taxon>Burkholderiaceae</taxon>
        <taxon>Cupriavidus</taxon>
    </lineage>
</organism>
<dbReference type="Proteomes" id="UP000255505">
    <property type="component" value="Plasmid III"/>
</dbReference>
<keyword evidence="1" id="KW-0614">Plasmid</keyword>
<protein>
    <submittedName>
        <fullName evidence="1">Uncharacterized protein</fullName>
    </submittedName>
</protein>
<dbReference type="EMBL" id="LT991978">
    <property type="protein sequence ID" value="SPK77238.1"/>
    <property type="molecule type" value="Genomic_DNA"/>
</dbReference>
<reference evidence="1 2" key="1">
    <citation type="submission" date="2018-01" db="EMBL/GenBank/DDBJ databases">
        <authorList>
            <person name="Gaut B.S."/>
            <person name="Morton B.R."/>
            <person name="Clegg M.T."/>
            <person name="Duvall M.R."/>
        </authorList>
    </citation>
    <scope>NUCLEOTIDE SEQUENCE [LARGE SCALE GENOMIC DNA]</scope>
    <source>
        <strain evidence="1">Cupriavidus taiwanensis LMG 19425</strain>
        <plasmid evidence="2">Plasmid iii</plasmid>
    </source>
</reference>
<name>A0A375ISU7_9BURK</name>
<proteinExistence type="predicted"/>
<evidence type="ECO:0000313" key="1">
    <source>
        <dbReference type="EMBL" id="SPK77238.1"/>
    </source>
</evidence>
<sequence>MRYSTDGSSGWAVVWPVACRRFVPAGPLAVEAPSKALLIVELSQRRMLQRQIARNVGVSEPTVAGARAR</sequence>
<accession>A0A375ISU7</accession>
<gene>
    <name evidence="1" type="ORF">CT19425_P30087</name>
</gene>
<dbReference type="AlphaFoldDB" id="A0A375ISU7"/>